<dbReference type="EMBL" id="BMAT01003954">
    <property type="protein sequence ID" value="GFR65481.1"/>
    <property type="molecule type" value="Genomic_DNA"/>
</dbReference>
<organism evidence="5 6">
    <name type="scientific">Elysia marginata</name>
    <dbReference type="NCBI Taxonomy" id="1093978"/>
    <lineage>
        <taxon>Eukaryota</taxon>
        <taxon>Metazoa</taxon>
        <taxon>Spiralia</taxon>
        <taxon>Lophotrochozoa</taxon>
        <taxon>Mollusca</taxon>
        <taxon>Gastropoda</taxon>
        <taxon>Heterobranchia</taxon>
        <taxon>Euthyneura</taxon>
        <taxon>Panpulmonata</taxon>
        <taxon>Sacoglossa</taxon>
        <taxon>Placobranchoidea</taxon>
        <taxon>Plakobranchidae</taxon>
        <taxon>Elysia</taxon>
    </lineage>
</organism>
<keyword evidence="6" id="KW-1185">Reference proteome</keyword>
<evidence type="ECO:0000256" key="1">
    <source>
        <dbReference type="ARBA" id="ARBA00004123"/>
    </source>
</evidence>
<dbReference type="InterPro" id="IPR059141">
    <property type="entry name" value="Beta-prop_Nup120_160"/>
</dbReference>
<keyword evidence="2" id="KW-0813">Transport</keyword>
<proteinExistence type="predicted"/>
<gene>
    <name evidence="5" type="ORF">ElyMa_001948400</name>
</gene>
<dbReference type="GO" id="GO:0005643">
    <property type="term" value="C:nuclear pore"/>
    <property type="evidence" value="ECO:0007669"/>
    <property type="project" value="TreeGrafter"/>
</dbReference>
<evidence type="ECO:0000313" key="5">
    <source>
        <dbReference type="EMBL" id="GFR65481.1"/>
    </source>
</evidence>
<comment type="caution">
    <text evidence="5">The sequence shown here is derived from an EMBL/GenBank/DDBJ whole genome shotgun (WGS) entry which is preliminary data.</text>
</comment>
<dbReference type="PANTHER" id="PTHR21286">
    <property type="entry name" value="NUCLEAR PORE COMPLEX PROTEIN NUP160"/>
    <property type="match status" value="1"/>
</dbReference>
<evidence type="ECO:0000259" key="4">
    <source>
        <dbReference type="Pfam" id="PF11715"/>
    </source>
</evidence>
<accession>A0AAV4EZA2</accession>
<protein>
    <submittedName>
        <fullName evidence="5">Nuclear pore complex protein Nup160-like</fullName>
    </submittedName>
</protein>
<comment type="subcellular location">
    <subcellularLocation>
        <location evidence="1">Nucleus</location>
    </subcellularLocation>
</comment>
<dbReference type="PANTHER" id="PTHR21286:SF0">
    <property type="entry name" value="NUCLEAR PORE COMPLEX PROTEIN NUP160"/>
    <property type="match status" value="1"/>
</dbReference>
<name>A0AAV4EZA2_9GAST</name>
<dbReference type="AlphaFoldDB" id="A0AAV4EZA2"/>
<dbReference type="Proteomes" id="UP000762676">
    <property type="component" value="Unassembled WGS sequence"/>
</dbReference>
<reference evidence="5 6" key="1">
    <citation type="journal article" date="2021" name="Elife">
        <title>Chloroplast acquisition without the gene transfer in kleptoplastic sea slugs, Plakobranchus ocellatus.</title>
        <authorList>
            <person name="Maeda T."/>
            <person name="Takahashi S."/>
            <person name="Yoshida T."/>
            <person name="Shimamura S."/>
            <person name="Takaki Y."/>
            <person name="Nagai Y."/>
            <person name="Toyoda A."/>
            <person name="Suzuki Y."/>
            <person name="Arimoto A."/>
            <person name="Ishii H."/>
            <person name="Satoh N."/>
            <person name="Nishiyama T."/>
            <person name="Hasebe M."/>
            <person name="Maruyama T."/>
            <person name="Minagawa J."/>
            <person name="Obokata J."/>
            <person name="Shigenobu S."/>
        </authorList>
    </citation>
    <scope>NUCLEOTIDE SEQUENCE [LARGE SCALE GENOMIC DNA]</scope>
</reference>
<feature type="domain" description="Nucleoporin Nup120/160 beta-propeller" evidence="4">
    <location>
        <begin position="56"/>
        <end position="527"/>
    </location>
</feature>
<evidence type="ECO:0000313" key="6">
    <source>
        <dbReference type="Proteomes" id="UP000762676"/>
    </source>
</evidence>
<sequence length="534" mass="59246">MFREVTAPASNSSRWKSITICTGASASTLQDIKVPESCGGYSYLDSGLAASGVRNRFIYWRTYQDVLELVEESMDTTLSGNMVRYRFQDSPILPGVSIHEVRGNVVVLVPTVASIHRLVFPHPSQMVRQQTFVLTEQVTSSIFYDVSMPDDPRNQYLLAPGGSINAQLVRAASCVQEDGHTLFAVATTTGTILLVTMPPLGVNGTILQQEMSCSSVMKKLWNGLIPGNMRGGQPAGESAVSLDFVFLGSDVYIFTACRDFRMRVWSTKTKECVLVENLLDFTSKEAEDAGNPVSYSGSGHVLKTILGGNPGNVCVFLSLQNQAKFVFLSPVIKNNRLKMEHLTTLDKSPLEDLVDFVVTEEFLLSLWTTQTGDTQVLAVPLAQQDRNQVLEWESVHLSQELDQVVVPQNRDPREFFLAKIFSPGLFSAQDIIRALSVYRRCAAPAVESEAFFNMAALREEVTNAVDTEIRNSVSDYEIQEEEYVDIQREQWEKLYSCCCQYNQVGGKPKGLFADPITGLFGIIKKVSLLTFCVL</sequence>
<dbReference type="Pfam" id="PF11715">
    <property type="entry name" value="Beta-prop_Nup120_160"/>
    <property type="match status" value="1"/>
</dbReference>
<keyword evidence="3" id="KW-0539">Nucleus</keyword>
<evidence type="ECO:0000256" key="3">
    <source>
        <dbReference type="ARBA" id="ARBA00023242"/>
    </source>
</evidence>
<dbReference type="GO" id="GO:0017056">
    <property type="term" value="F:structural constituent of nuclear pore"/>
    <property type="evidence" value="ECO:0007669"/>
    <property type="project" value="TreeGrafter"/>
</dbReference>
<dbReference type="InterPro" id="IPR021717">
    <property type="entry name" value="Nucleoporin_Nup160"/>
</dbReference>
<evidence type="ECO:0000256" key="2">
    <source>
        <dbReference type="ARBA" id="ARBA00022448"/>
    </source>
</evidence>